<dbReference type="SUPFAM" id="SSF140959">
    <property type="entry name" value="Indolic compounds 2,3-dioxygenase-like"/>
    <property type="match status" value="1"/>
</dbReference>
<gene>
    <name evidence="3" type="ORF">GM50_12495</name>
</gene>
<dbReference type="Gene3D" id="1.20.58.480">
    <property type="match status" value="1"/>
</dbReference>
<dbReference type="InterPro" id="IPR000898">
    <property type="entry name" value="Indolamine_dOase"/>
</dbReference>
<evidence type="ECO:0008006" key="4">
    <source>
        <dbReference type="Google" id="ProtNLM"/>
    </source>
</evidence>
<protein>
    <recommendedName>
        <fullName evidence="4">Indoleamine 2,3-dioxygenase</fullName>
    </recommendedName>
</protein>
<dbReference type="PANTHER" id="PTHR28657">
    <property type="entry name" value="INDOLEAMINE 2,3-DIOXYGENASE"/>
    <property type="match status" value="1"/>
</dbReference>
<organism evidence="3">
    <name type="scientific">freshwater metagenome</name>
    <dbReference type="NCBI Taxonomy" id="449393"/>
    <lineage>
        <taxon>unclassified sequences</taxon>
        <taxon>metagenomes</taxon>
        <taxon>ecological metagenomes</taxon>
    </lineage>
</organism>
<dbReference type="GO" id="GO:0046872">
    <property type="term" value="F:metal ion binding"/>
    <property type="evidence" value="ECO:0007669"/>
    <property type="project" value="UniProtKB-KW"/>
</dbReference>
<keyword evidence="2" id="KW-0408">Iron</keyword>
<reference evidence="3" key="1">
    <citation type="submission" date="2014-05" db="EMBL/GenBank/DDBJ databases">
        <title>Key roles for freshwater Actinobacteria revealed by deep metagenomic sequencing.</title>
        <authorList>
            <person name="Ghai R."/>
            <person name="Mizuno C.M."/>
            <person name="Picazo A."/>
            <person name="Camacho A."/>
            <person name="Rodriguez-Valera F."/>
        </authorList>
    </citation>
    <scope>NUCLEOTIDE SEQUENCE</scope>
</reference>
<proteinExistence type="predicted"/>
<keyword evidence="1" id="KW-0479">Metal-binding</keyword>
<evidence type="ECO:0000313" key="3">
    <source>
        <dbReference type="EMBL" id="KGA17181.1"/>
    </source>
</evidence>
<dbReference type="AlphaFoldDB" id="A0A094QR88"/>
<comment type="caution">
    <text evidence="3">The sequence shown here is derived from an EMBL/GenBank/DDBJ whole genome shotgun (WGS) entry which is preliminary data.</text>
</comment>
<evidence type="ECO:0000256" key="1">
    <source>
        <dbReference type="ARBA" id="ARBA00022723"/>
    </source>
</evidence>
<accession>A0A094QR88</accession>
<dbReference type="GO" id="GO:0020037">
    <property type="term" value="F:heme binding"/>
    <property type="evidence" value="ECO:0007669"/>
    <property type="project" value="InterPro"/>
</dbReference>
<dbReference type="GO" id="GO:0019441">
    <property type="term" value="P:L-tryptophan catabolic process to kynurenine"/>
    <property type="evidence" value="ECO:0007669"/>
    <property type="project" value="InterPro"/>
</dbReference>
<dbReference type="PANTHER" id="PTHR28657:SF5">
    <property type="entry name" value="INDOLEAMINE 2,3-DIOXYGENASE"/>
    <property type="match status" value="1"/>
</dbReference>
<name>A0A094QR88_9ZZZZ</name>
<dbReference type="Pfam" id="PF01231">
    <property type="entry name" value="IDO"/>
    <property type="match status" value="1"/>
</dbReference>
<dbReference type="GO" id="GO:0016491">
    <property type="term" value="F:oxidoreductase activity"/>
    <property type="evidence" value="ECO:0007669"/>
    <property type="project" value="UniProtKB-ARBA"/>
</dbReference>
<dbReference type="InterPro" id="IPR037217">
    <property type="entry name" value="Trp/Indoleamine_2_3_dOase-like"/>
</dbReference>
<evidence type="ECO:0000256" key="2">
    <source>
        <dbReference type="ARBA" id="ARBA00023004"/>
    </source>
</evidence>
<dbReference type="EMBL" id="JNSK01000048">
    <property type="protein sequence ID" value="KGA17181.1"/>
    <property type="molecule type" value="Genomic_DNA"/>
</dbReference>
<sequence>MSGVRNPHRPRNTTGSYMKPAKIADFGITEEFGYLPSYEPAQSLSPGNEEWDQFGKDLPKLLMGTNFRARVKSLPKFKIDKLQSEAEIQRAMLVLSYIGQAYQWSENTPATVMPANLALPWYEVGKKVGRPPILSYQSYAADNWRRFDVTGPIECGNIGLLQCFLGGQDEEWFILIHIDIEKKAGKALKAIENSQLAVTLNDADQLLFALTQLRSALESMYQVLARMPERCDPYIYFHRVRPYIFGWRNNPSLPDGVIYEGVDEYKGVGQKFRGETGAQSAIIPAMDAILGIEHERDELREYLMEMRTYMPPKHVQFIQAVEAGPSVRNFVTTTNQLSLTTVFNECVELVANFRAMHLEYAGTYIHAQAQATPGNPSAVGTGGTPFMTYLRKHRDETKQQTI</sequence>